<keyword evidence="6" id="KW-0449">Lipoprotein</keyword>
<dbReference type="Pfam" id="PF08085">
    <property type="entry name" value="Entericidin"/>
    <property type="match status" value="1"/>
</dbReference>
<keyword evidence="5" id="KW-0564">Palmitate</keyword>
<dbReference type="PROSITE" id="PS51257">
    <property type="entry name" value="PROKAR_LIPOPROTEIN"/>
    <property type="match status" value="1"/>
</dbReference>
<dbReference type="GO" id="GO:0009636">
    <property type="term" value="P:response to toxic substance"/>
    <property type="evidence" value="ECO:0007669"/>
    <property type="project" value="InterPro"/>
</dbReference>
<dbReference type="InterPro" id="IPR012556">
    <property type="entry name" value="Entericidin"/>
</dbReference>
<evidence type="ECO:0000256" key="5">
    <source>
        <dbReference type="ARBA" id="ARBA00023139"/>
    </source>
</evidence>
<dbReference type="Proteomes" id="UP000198623">
    <property type="component" value="Unassembled WGS sequence"/>
</dbReference>
<evidence type="ECO:0000313" key="7">
    <source>
        <dbReference type="EMBL" id="SFG06673.1"/>
    </source>
</evidence>
<name>A0A1I2NSV6_9GAMM</name>
<evidence type="ECO:0000256" key="4">
    <source>
        <dbReference type="ARBA" id="ARBA00023136"/>
    </source>
</evidence>
<evidence type="ECO:0000256" key="3">
    <source>
        <dbReference type="ARBA" id="ARBA00022729"/>
    </source>
</evidence>
<organism evidence="7 8">
    <name type="scientific">Neptunomonas qingdaonensis</name>
    <dbReference type="NCBI Taxonomy" id="1045558"/>
    <lineage>
        <taxon>Bacteria</taxon>
        <taxon>Pseudomonadati</taxon>
        <taxon>Pseudomonadota</taxon>
        <taxon>Gammaproteobacteria</taxon>
        <taxon>Oceanospirillales</taxon>
        <taxon>Oceanospirillaceae</taxon>
        <taxon>Neptunomonas</taxon>
    </lineage>
</organism>
<keyword evidence="3" id="KW-0732">Signal</keyword>
<dbReference type="EMBL" id="FOOU01000003">
    <property type="protein sequence ID" value="SFG06673.1"/>
    <property type="molecule type" value="Genomic_DNA"/>
</dbReference>
<evidence type="ECO:0000256" key="1">
    <source>
        <dbReference type="ARBA" id="ARBA00010296"/>
    </source>
</evidence>
<reference evidence="8" key="1">
    <citation type="submission" date="2016-10" db="EMBL/GenBank/DDBJ databases">
        <authorList>
            <person name="Varghese N."/>
            <person name="Submissions S."/>
        </authorList>
    </citation>
    <scope>NUCLEOTIDE SEQUENCE [LARGE SCALE GENOMIC DNA]</scope>
    <source>
        <strain evidence="8">CGMCC 1.10971</strain>
    </source>
</reference>
<gene>
    <name evidence="7" type="ORF">SAMN05216175_10387</name>
</gene>
<evidence type="ECO:0000313" key="8">
    <source>
        <dbReference type="Proteomes" id="UP000198623"/>
    </source>
</evidence>
<keyword evidence="8" id="KW-1185">Reference proteome</keyword>
<sequence length="45" mass="4781">MKKLYIVLMTFALSVGISGCSTVEGLGKDIEKGGEAIEKAAKKHQ</sequence>
<dbReference type="AlphaFoldDB" id="A0A1I2NSV6"/>
<dbReference type="RefSeq" id="WP_090725511.1">
    <property type="nucleotide sequence ID" value="NZ_FOOU01000003.1"/>
</dbReference>
<evidence type="ECO:0000256" key="2">
    <source>
        <dbReference type="ARBA" id="ARBA00022475"/>
    </source>
</evidence>
<keyword evidence="2" id="KW-1003">Cell membrane</keyword>
<protein>
    <submittedName>
        <fullName evidence="7">Predicted small secreted protein</fullName>
    </submittedName>
</protein>
<dbReference type="GO" id="GO:0016020">
    <property type="term" value="C:membrane"/>
    <property type="evidence" value="ECO:0007669"/>
    <property type="project" value="InterPro"/>
</dbReference>
<keyword evidence="4" id="KW-0472">Membrane</keyword>
<proteinExistence type="inferred from homology"/>
<accession>A0A1I2NSV6</accession>
<evidence type="ECO:0000256" key="6">
    <source>
        <dbReference type="ARBA" id="ARBA00023288"/>
    </source>
</evidence>
<comment type="similarity">
    <text evidence="1">Belongs to the EcnA/EcnB lipoprotein family.</text>
</comment>